<accession>A0ABY8B3X5</accession>
<gene>
    <name evidence="1" type="ORF">OE059_07120</name>
</gene>
<evidence type="ECO:0000313" key="2">
    <source>
        <dbReference type="Proteomes" id="UP001219957"/>
    </source>
</evidence>
<reference evidence="1 2" key="1">
    <citation type="submission" date="2022-10" db="EMBL/GenBank/DDBJ databases">
        <title>Complete genome sequence of Exiguobacterium profundum TSS-3 isolated from an extremely saline-alkaline spring located in Ixtapa, Chiapas-Mexico.</title>
        <authorList>
            <person name="Rincon-Rosales R."/>
            <person name="Rogel M.A."/>
            <person name="Rincon-Molina C.I."/>
            <person name="Guerrero G."/>
            <person name="Manzano-Gomez L.A."/>
            <person name="Lopez-Lopez A."/>
            <person name="Rincon Molina F.A."/>
            <person name="Martinez-Romero E."/>
        </authorList>
    </citation>
    <scope>NUCLEOTIDE SEQUENCE [LARGE SCALE GENOMIC DNA]</scope>
    <source>
        <strain evidence="1 2">TSS-3</strain>
    </source>
</reference>
<dbReference type="Pfam" id="PF24711">
    <property type="entry name" value="YxiG"/>
    <property type="match status" value="1"/>
</dbReference>
<dbReference type="RefSeq" id="WP_214691644.1">
    <property type="nucleotide sequence ID" value="NZ_CP109617.1"/>
</dbReference>
<dbReference type="EMBL" id="CP109617">
    <property type="protein sequence ID" value="WED56616.1"/>
    <property type="molecule type" value="Genomic_DNA"/>
</dbReference>
<sequence length="161" mass="18709">MNKKDIELQRSLEFLANGWEVSKLDIDYLHETISLIVESVRQQQIVRTHITFKEVLSFYVYQEEVAYSETLDATYRLNDRGKDDNVFVSEIGFHRNGFGQVKIKCIDPEQTAINAITSKTNMYFQVNNKDHFFIECNAIEINDDVFEGLIQSSESLKITLD</sequence>
<organism evidence="1 2">
    <name type="scientific">Exiguobacterium profundum</name>
    <dbReference type="NCBI Taxonomy" id="307643"/>
    <lineage>
        <taxon>Bacteria</taxon>
        <taxon>Bacillati</taxon>
        <taxon>Bacillota</taxon>
        <taxon>Bacilli</taxon>
        <taxon>Bacillales</taxon>
        <taxon>Bacillales Family XII. Incertae Sedis</taxon>
        <taxon>Exiguobacterium</taxon>
    </lineage>
</organism>
<dbReference type="InterPro" id="IPR057808">
    <property type="entry name" value="YxiG"/>
</dbReference>
<name>A0ABY8B3X5_9BACL</name>
<evidence type="ECO:0000313" key="1">
    <source>
        <dbReference type="EMBL" id="WED56616.1"/>
    </source>
</evidence>
<protein>
    <submittedName>
        <fullName evidence="1">Uncharacterized protein</fullName>
    </submittedName>
</protein>
<proteinExistence type="predicted"/>
<dbReference type="Proteomes" id="UP001219957">
    <property type="component" value="Chromosome"/>
</dbReference>
<keyword evidence="2" id="KW-1185">Reference proteome</keyword>